<dbReference type="GO" id="GO:0005524">
    <property type="term" value="F:ATP binding"/>
    <property type="evidence" value="ECO:0007669"/>
    <property type="project" value="InterPro"/>
</dbReference>
<dbReference type="RefSeq" id="XP_043004095.1">
    <property type="nucleotide sequence ID" value="XM_043158740.1"/>
</dbReference>
<dbReference type="InterPro" id="IPR011009">
    <property type="entry name" value="Kinase-like_dom_sf"/>
</dbReference>
<dbReference type="Pfam" id="PF00069">
    <property type="entry name" value="Pkinase"/>
    <property type="match status" value="1"/>
</dbReference>
<feature type="region of interest" description="Disordered" evidence="1">
    <location>
        <begin position="79"/>
        <end position="112"/>
    </location>
</feature>
<gene>
    <name evidence="3" type="ORF">E1B28_013572</name>
</gene>
<reference evidence="3" key="1">
    <citation type="journal article" date="2021" name="Genome Biol. Evol.">
        <title>The assembled and annotated genome of the fairy-ring fungus Marasmius oreades.</title>
        <authorList>
            <person name="Hiltunen M."/>
            <person name="Ament-Velasquez S.L."/>
            <person name="Johannesson H."/>
        </authorList>
    </citation>
    <scope>NUCLEOTIDE SEQUENCE</scope>
    <source>
        <strain evidence="3">03SP1</strain>
    </source>
</reference>
<dbReference type="PANTHER" id="PTHR44167:SF24">
    <property type="entry name" value="SERINE_THREONINE-PROTEIN KINASE CHK2"/>
    <property type="match status" value="1"/>
</dbReference>
<accession>A0A9P7RQ23</accession>
<dbReference type="InterPro" id="IPR008271">
    <property type="entry name" value="Ser/Thr_kinase_AS"/>
</dbReference>
<dbReference type="PROSITE" id="PS00108">
    <property type="entry name" value="PROTEIN_KINASE_ST"/>
    <property type="match status" value="1"/>
</dbReference>
<dbReference type="GeneID" id="66082647"/>
<evidence type="ECO:0000313" key="4">
    <source>
        <dbReference type="Proteomes" id="UP001049176"/>
    </source>
</evidence>
<name>A0A9P7RQ23_9AGAR</name>
<dbReference type="GO" id="GO:0044773">
    <property type="term" value="P:mitotic DNA damage checkpoint signaling"/>
    <property type="evidence" value="ECO:0007669"/>
    <property type="project" value="TreeGrafter"/>
</dbReference>
<comment type="caution">
    <text evidence="3">The sequence shown here is derived from an EMBL/GenBank/DDBJ whole genome shotgun (WGS) entry which is preliminary data.</text>
</comment>
<protein>
    <recommendedName>
        <fullName evidence="2">Protein kinase domain-containing protein</fullName>
    </recommendedName>
</protein>
<feature type="compositionally biased region" description="Gly residues" evidence="1">
    <location>
        <begin position="100"/>
        <end position="112"/>
    </location>
</feature>
<dbReference type="Proteomes" id="UP001049176">
    <property type="component" value="Chromosome 9"/>
</dbReference>
<evidence type="ECO:0000256" key="1">
    <source>
        <dbReference type="SAM" id="MobiDB-lite"/>
    </source>
</evidence>
<dbReference type="InterPro" id="IPR000719">
    <property type="entry name" value="Prot_kinase_dom"/>
</dbReference>
<dbReference type="GO" id="GO:0005634">
    <property type="term" value="C:nucleus"/>
    <property type="evidence" value="ECO:0007669"/>
    <property type="project" value="TreeGrafter"/>
</dbReference>
<evidence type="ECO:0000259" key="2">
    <source>
        <dbReference type="PROSITE" id="PS50011"/>
    </source>
</evidence>
<proteinExistence type="predicted"/>
<dbReference type="Gene3D" id="1.10.510.10">
    <property type="entry name" value="Transferase(Phosphotransferase) domain 1"/>
    <property type="match status" value="1"/>
</dbReference>
<feature type="domain" description="Protein kinase" evidence="2">
    <location>
        <begin position="101"/>
        <end position="388"/>
    </location>
</feature>
<dbReference type="GO" id="GO:0004674">
    <property type="term" value="F:protein serine/threonine kinase activity"/>
    <property type="evidence" value="ECO:0007669"/>
    <property type="project" value="TreeGrafter"/>
</dbReference>
<dbReference type="KEGG" id="more:E1B28_013572"/>
<dbReference type="SUPFAM" id="SSF56112">
    <property type="entry name" value="Protein kinase-like (PK-like)"/>
    <property type="match status" value="1"/>
</dbReference>
<dbReference type="EMBL" id="CM032189">
    <property type="protein sequence ID" value="KAG7087624.1"/>
    <property type="molecule type" value="Genomic_DNA"/>
</dbReference>
<sequence>MGLFITKQWEAYRWVVYKKKDEKIIFQRKAYDLQDPHALASFIRSMYNYTYYVYHFGPIVKEQTVDKLAREVQETYPRTLTTKTTKKRKMDESQDDGSEQDGGGQASEQGGGLQVRKAMEITLLDSGYVMGGEIKKGVFRVLRKGMPFIAKLGNPDELSFLRYLSSIESTQKHTLDFVDILESLIGQLMILPMHHCLDNIDIANTPLMGRSIQLRRQLVDGVAFLHRLHIAHLDIKPSNIVYDFKAQRLFIIDFDVAVWCNDTEAKVKICWGTEGWTAPEVVLDESKPVRPVNPIRVDLWSCGRVLKWVDQFSYENENDVDLTRLSLLLMDDQPEYRPQLDGMIYEEPGFWCSDCLTQALDSHCDYVSRLRSLENMSRLSEKRGRENR</sequence>
<dbReference type="PANTHER" id="PTHR44167">
    <property type="entry name" value="OVARIAN-SPECIFIC SERINE/THREONINE-PROTEIN KINASE LOK-RELATED"/>
    <property type="match status" value="1"/>
</dbReference>
<evidence type="ECO:0000313" key="3">
    <source>
        <dbReference type="EMBL" id="KAG7087624.1"/>
    </source>
</evidence>
<dbReference type="OrthoDB" id="4062651at2759"/>
<keyword evidence="4" id="KW-1185">Reference proteome</keyword>
<dbReference type="SMART" id="SM00220">
    <property type="entry name" value="S_TKc"/>
    <property type="match status" value="1"/>
</dbReference>
<dbReference type="AlphaFoldDB" id="A0A9P7RQ23"/>
<dbReference type="PROSITE" id="PS50011">
    <property type="entry name" value="PROTEIN_KINASE_DOM"/>
    <property type="match status" value="1"/>
</dbReference>
<organism evidence="3 4">
    <name type="scientific">Marasmius oreades</name>
    <name type="common">fairy-ring Marasmius</name>
    <dbReference type="NCBI Taxonomy" id="181124"/>
    <lineage>
        <taxon>Eukaryota</taxon>
        <taxon>Fungi</taxon>
        <taxon>Dikarya</taxon>
        <taxon>Basidiomycota</taxon>
        <taxon>Agaricomycotina</taxon>
        <taxon>Agaricomycetes</taxon>
        <taxon>Agaricomycetidae</taxon>
        <taxon>Agaricales</taxon>
        <taxon>Marasmiineae</taxon>
        <taxon>Marasmiaceae</taxon>
        <taxon>Marasmius</taxon>
    </lineage>
</organism>